<protein>
    <recommendedName>
        <fullName evidence="3">NAD-dependent epimerase/dehydratase domain-containing protein</fullName>
    </recommendedName>
</protein>
<evidence type="ECO:0000256" key="2">
    <source>
        <dbReference type="ARBA" id="ARBA00023277"/>
    </source>
</evidence>
<name>A0A3M4M436_PSECI</name>
<proteinExistence type="predicted"/>
<reference evidence="4 5" key="1">
    <citation type="submission" date="2018-08" db="EMBL/GenBank/DDBJ databases">
        <title>Recombination of ecologically and evolutionarily significant loci maintains genetic cohesion in the Pseudomonas syringae species complex.</title>
        <authorList>
            <person name="Dillon M."/>
            <person name="Thakur S."/>
            <person name="Almeida R.N.D."/>
            <person name="Weir B.S."/>
            <person name="Guttman D.S."/>
        </authorList>
    </citation>
    <scope>NUCLEOTIDE SEQUENCE [LARGE SCALE GENOMIC DNA]</scope>
    <source>
        <strain evidence="4 5">ICMP 3353</strain>
    </source>
</reference>
<sequence length="313" mass="33833">MHVVITGANGFVGQNLVSRLLADPRALPGWSRLTLLDLAFEQPLRDPRVRCLEGDLNDPALIADTLDEPVAVLFHLGSVPGGLAEREYELGRRVNLDATLALFEALRSQEHPARVVFASTIAVYGALPEGPMDESAPLLPQLSYGTQKLIGELLLEDFSRRGELDGIALRLPGIVARPPQPSGLLSAFMSDLFWSLRDGQPFVCPVSPQGTAWWMSVACCVDNLLHAARQPAVSLAGHRTITLPVLHLSVEAVVEGLCQRYGEDRQQLVSYRPDPALAQAFAKYPALATPVAERLGFAHDGDLAGLIARTLDG</sequence>
<dbReference type="SUPFAM" id="SSF51735">
    <property type="entry name" value="NAD(P)-binding Rossmann-fold domains"/>
    <property type="match status" value="1"/>
</dbReference>
<dbReference type="Gene3D" id="3.90.25.10">
    <property type="entry name" value="UDP-galactose 4-epimerase, domain 1"/>
    <property type="match status" value="1"/>
</dbReference>
<dbReference type="PANTHER" id="PTHR43103">
    <property type="entry name" value="NUCLEOSIDE-DIPHOSPHATE-SUGAR EPIMERASE"/>
    <property type="match status" value="1"/>
</dbReference>
<gene>
    <name evidence="4" type="ORF">ALQ04_03278</name>
</gene>
<accession>A0A3M4M436</accession>
<dbReference type="InterPro" id="IPR036291">
    <property type="entry name" value="NAD(P)-bd_dom_sf"/>
</dbReference>
<comment type="caution">
    <text evidence="4">The sequence shown here is derived from an EMBL/GenBank/DDBJ whole genome shotgun (WGS) entry which is preliminary data.</text>
</comment>
<dbReference type="OrthoDB" id="9801056at2"/>
<dbReference type="InterPro" id="IPR001509">
    <property type="entry name" value="Epimerase_deHydtase"/>
</dbReference>
<evidence type="ECO:0000313" key="4">
    <source>
        <dbReference type="EMBL" id="RMQ48495.1"/>
    </source>
</evidence>
<evidence type="ECO:0000259" key="3">
    <source>
        <dbReference type="Pfam" id="PF01370"/>
    </source>
</evidence>
<organism evidence="4 5">
    <name type="scientific">Pseudomonas cichorii</name>
    <dbReference type="NCBI Taxonomy" id="36746"/>
    <lineage>
        <taxon>Bacteria</taxon>
        <taxon>Pseudomonadati</taxon>
        <taxon>Pseudomonadota</taxon>
        <taxon>Gammaproteobacteria</taxon>
        <taxon>Pseudomonadales</taxon>
        <taxon>Pseudomonadaceae</taxon>
        <taxon>Pseudomonas</taxon>
    </lineage>
</organism>
<dbReference type="EMBL" id="RBRE01000028">
    <property type="protein sequence ID" value="RMQ48495.1"/>
    <property type="molecule type" value="Genomic_DNA"/>
</dbReference>
<dbReference type="Proteomes" id="UP000277236">
    <property type="component" value="Unassembled WGS sequence"/>
</dbReference>
<dbReference type="Gene3D" id="3.40.50.720">
    <property type="entry name" value="NAD(P)-binding Rossmann-like Domain"/>
    <property type="match status" value="1"/>
</dbReference>
<feature type="domain" description="NAD-dependent epimerase/dehydratase" evidence="3">
    <location>
        <begin position="3"/>
        <end position="218"/>
    </location>
</feature>
<evidence type="ECO:0000256" key="1">
    <source>
        <dbReference type="ARBA" id="ARBA00022857"/>
    </source>
</evidence>
<keyword evidence="1" id="KW-0521">NADP</keyword>
<evidence type="ECO:0000313" key="5">
    <source>
        <dbReference type="Proteomes" id="UP000277236"/>
    </source>
</evidence>
<keyword evidence="2" id="KW-0119">Carbohydrate metabolism</keyword>
<dbReference type="AlphaFoldDB" id="A0A3M4M436"/>
<dbReference type="Pfam" id="PF01370">
    <property type="entry name" value="Epimerase"/>
    <property type="match status" value="1"/>
</dbReference>
<dbReference type="PANTHER" id="PTHR43103:SF3">
    <property type="entry name" value="ADP-L-GLYCERO-D-MANNO-HEPTOSE-6-EPIMERASE"/>
    <property type="match status" value="1"/>
</dbReference>
<dbReference type="RefSeq" id="WP_012723210.1">
    <property type="nucleotide sequence ID" value="NZ_RBRE01000028.1"/>
</dbReference>